<proteinExistence type="predicted"/>
<dbReference type="Proteomes" id="UP001055879">
    <property type="component" value="Linkage Group LG04"/>
</dbReference>
<accession>A0ACB9CH53</accession>
<sequence>MEIYTSASSFETTLTLQPRNTFRDVSFSSYLNSAEENMIRNLTNQASNIPNDHHHHNRKKSEDEEIGVFGAEKYFKGEIEDEDRINDRRFIESSNNTSKIHHRDQRIEEFNHSFPVKQTTDQISMHTPSVRSNASLNSRSGLLPPTKQIPKTIEKGSKTTRILLSTFGCNCIDKKSTQISEKKLIQSKEISKPHTTRMFDYDLSSKSTEKNTRNDYFSFPVLNANDTSSISSLNSKSGNLAGKLQGDNNGGRLSFGRKLSLLNDWEEEIPIEDEMCIPSSGIYNNEIDSDSSSDLFEIESFSTTGNSSFLAHRTSESNCYAPSEVSIDWSVVTASAADFSVASDCEEVRTGGGGWRNSGRKGQGTDRKEEQKKRPGILSGCVNHKAVRVAGDECKVGGGGGGRRRSSESMAVRSMFRGVKNVTRFDPTRGNYGSDVCPMTELKGRHASHHLYIQQ</sequence>
<keyword evidence="2" id="KW-1185">Reference proteome</keyword>
<evidence type="ECO:0000313" key="2">
    <source>
        <dbReference type="Proteomes" id="UP001055879"/>
    </source>
</evidence>
<protein>
    <submittedName>
        <fullName evidence="1">Uncharacterized protein</fullName>
    </submittedName>
</protein>
<name>A0ACB9CH53_ARCLA</name>
<reference evidence="2" key="1">
    <citation type="journal article" date="2022" name="Mol. Ecol. Resour.">
        <title>The genomes of chicory, endive, great burdock and yacon provide insights into Asteraceae palaeo-polyploidization history and plant inulin production.</title>
        <authorList>
            <person name="Fan W."/>
            <person name="Wang S."/>
            <person name="Wang H."/>
            <person name="Wang A."/>
            <person name="Jiang F."/>
            <person name="Liu H."/>
            <person name="Zhao H."/>
            <person name="Xu D."/>
            <person name="Zhang Y."/>
        </authorList>
    </citation>
    <scope>NUCLEOTIDE SEQUENCE [LARGE SCALE GENOMIC DNA]</scope>
    <source>
        <strain evidence="2">cv. Niubang</strain>
    </source>
</reference>
<organism evidence="1 2">
    <name type="scientific">Arctium lappa</name>
    <name type="common">Greater burdock</name>
    <name type="synonym">Lappa major</name>
    <dbReference type="NCBI Taxonomy" id="4217"/>
    <lineage>
        <taxon>Eukaryota</taxon>
        <taxon>Viridiplantae</taxon>
        <taxon>Streptophyta</taxon>
        <taxon>Embryophyta</taxon>
        <taxon>Tracheophyta</taxon>
        <taxon>Spermatophyta</taxon>
        <taxon>Magnoliopsida</taxon>
        <taxon>eudicotyledons</taxon>
        <taxon>Gunneridae</taxon>
        <taxon>Pentapetalae</taxon>
        <taxon>asterids</taxon>
        <taxon>campanulids</taxon>
        <taxon>Asterales</taxon>
        <taxon>Asteraceae</taxon>
        <taxon>Carduoideae</taxon>
        <taxon>Cardueae</taxon>
        <taxon>Arctiinae</taxon>
        <taxon>Arctium</taxon>
    </lineage>
</organism>
<reference evidence="1 2" key="2">
    <citation type="journal article" date="2022" name="Mol. Ecol. Resour.">
        <title>The genomes of chicory, endive, great burdock and yacon provide insights into Asteraceae paleo-polyploidization history and plant inulin production.</title>
        <authorList>
            <person name="Fan W."/>
            <person name="Wang S."/>
            <person name="Wang H."/>
            <person name="Wang A."/>
            <person name="Jiang F."/>
            <person name="Liu H."/>
            <person name="Zhao H."/>
            <person name="Xu D."/>
            <person name="Zhang Y."/>
        </authorList>
    </citation>
    <scope>NUCLEOTIDE SEQUENCE [LARGE SCALE GENOMIC DNA]</scope>
    <source>
        <strain evidence="2">cv. Niubang</strain>
    </source>
</reference>
<gene>
    <name evidence="1" type="ORF">L6452_13076</name>
</gene>
<evidence type="ECO:0000313" key="1">
    <source>
        <dbReference type="EMBL" id="KAI3733628.1"/>
    </source>
</evidence>
<comment type="caution">
    <text evidence="1">The sequence shown here is derived from an EMBL/GenBank/DDBJ whole genome shotgun (WGS) entry which is preliminary data.</text>
</comment>
<dbReference type="EMBL" id="CM042050">
    <property type="protein sequence ID" value="KAI3733628.1"/>
    <property type="molecule type" value="Genomic_DNA"/>
</dbReference>